<dbReference type="Pfam" id="PF07690">
    <property type="entry name" value="MFS_1"/>
    <property type="match status" value="1"/>
</dbReference>
<dbReference type="GO" id="GO:0022857">
    <property type="term" value="F:transmembrane transporter activity"/>
    <property type="evidence" value="ECO:0007669"/>
    <property type="project" value="InterPro"/>
</dbReference>
<feature type="domain" description="Major facilitator superfamily (MFS) profile" evidence="7">
    <location>
        <begin position="18"/>
        <end position="425"/>
    </location>
</feature>
<feature type="transmembrane region" description="Helical" evidence="6">
    <location>
        <begin position="281"/>
        <end position="300"/>
    </location>
</feature>
<evidence type="ECO:0000256" key="2">
    <source>
        <dbReference type="ARBA" id="ARBA00022448"/>
    </source>
</evidence>
<feature type="transmembrane region" description="Helical" evidence="6">
    <location>
        <begin position="115"/>
        <end position="134"/>
    </location>
</feature>
<evidence type="ECO:0000259" key="7">
    <source>
        <dbReference type="PROSITE" id="PS50850"/>
    </source>
</evidence>
<dbReference type="PANTHER" id="PTHR43791:SF36">
    <property type="entry name" value="TRANSPORTER, PUTATIVE (AFU_ORTHOLOGUE AFUA_6G08340)-RELATED"/>
    <property type="match status" value="1"/>
</dbReference>
<keyword evidence="2" id="KW-0813">Transport</keyword>
<feature type="transmembrane region" description="Helical" evidence="6">
    <location>
        <begin position="335"/>
        <end position="357"/>
    </location>
</feature>
<organism evidence="8 9">
    <name type="scientific">Anaerospora hongkongensis</name>
    <dbReference type="NCBI Taxonomy" id="244830"/>
    <lineage>
        <taxon>Bacteria</taxon>
        <taxon>Bacillati</taxon>
        <taxon>Bacillota</taxon>
        <taxon>Negativicutes</taxon>
        <taxon>Selenomonadales</taxon>
        <taxon>Sporomusaceae</taxon>
        <taxon>Anaerospora</taxon>
    </lineage>
</organism>
<comment type="subcellular location">
    <subcellularLocation>
        <location evidence="1">Cell membrane</location>
        <topology evidence="1">Multi-pass membrane protein</topology>
    </subcellularLocation>
</comment>
<keyword evidence="5 6" id="KW-0472">Membrane</keyword>
<dbReference type="Proteomes" id="UP000295063">
    <property type="component" value="Unassembled WGS sequence"/>
</dbReference>
<feature type="transmembrane region" description="Helical" evidence="6">
    <location>
        <begin position="312"/>
        <end position="329"/>
    </location>
</feature>
<dbReference type="FunFam" id="1.20.1250.20:FF:000018">
    <property type="entry name" value="MFS transporter permease"/>
    <property type="match status" value="1"/>
</dbReference>
<protein>
    <submittedName>
        <fullName evidence="8">D-galactonate transporter</fullName>
    </submittedName>
</protein>
<dbReference type="RefSeq" id="WP_132080207.1">
    <property type="nucleotide sequence ID" value="NZ_DAMAKO010000012.1"/>
</dbReference>
<reference evidence="8 9" key="1">
    <citation type="submission" date="2019-03" db="EMBL/GenBank/DDBJ databases">
        <title>Genomic Encyclopedia of Type Strains, Phase IV (KMG-IV): sequencing the most valuable type-strain genomes for metagenomic binning, comparative biology and taxonomic classification.</title>
        <authorList>
            <person name="Goeker M."/>
        </authorList>
    </citation>
    <scope>NUCLEOTIDE SEQUENCE [LARGE SCALE GENOMIC DNA]</scope>
    <source>
        <strain evidence="8 9">DSM 15969</strain>
    </source>
</reference>
<evidence type="ECO:0000256" key="4">
    <source>
        <dbReference type="ARBA" id="ARBA00022989"/>
    </source>
</evidence>
<accession>A0A4R1PWJ3</accession>
<dbReference type="InterPro" id="IPR020846">
    <property type="entry name" value="MFS_dom"/>
</dbReference>
<keyword evidence="3 6" id="KW-0812">Transmembrane</keyword>
<feature type="transmembrane region" description="Helical" evidence="6">
    <location>
        <begin position="178"/>
        <end position="198"/>
    </location>
</feature>
<keyword evidence="9" id="KW-1185">Reference proteome</keyword>
<feature type="transmembrane region" description="Helical" evidence="6">
    <location>
        <begin position="47"/>
        <end position="68"/>
    </location>
</feature>
<feature type="transmembrane region" description="Helical" evidence="6">
    <location>
        <begin position="146"/>
        <end position="166"/>
    </location>
</feature>
<dbReference type="EMBL" id="SLUI01000007">
    <property type="protein sequence ID" value="TCL36774.1"/>
    <property type="molecule type" value="Genomic_DNA"/>
</dbReference>
<gene>
    <name evidence="8" type="ORF">EV210_10736</name>
</gene>
<evidence type="ECO:0000256" key="6">
    <source>
        <dbReference type="SAM" id="Phobius"/>
    </source>
</evidence>
<keyword evidence="4 6" id="KW-1133">Transmembrane helix</keyword>
<dbReference type="InterPro" id="IPR036259">
    <property type="entry name" value="MFS_trans_sf"/>
</dbReference>
<name>A0A4R1PWJ3_9FIRM</name>
<dbReference type="InterPro" id="IPR011701">
    <property type="entry name" value="MFS"/>
</dbReference>
<feature type="transmembrane region" description="Helical" evidence="6">
    <location>
        <begin position="89"/>
        <end position="109"/>
    </location>
</feature>
<sequence>MNDQMLEKAILNKVAWRLIPYLIVAYLLCYIDRTNLGFAALTMNQELGFTATIFGWGAGIFFIGYFLFEVPSNLAFERFGARIWIARIMITWGLISAAMSLVSGTASFLMTRFLLGAAEAGFFPGVVYYLTYWFPERHRGKVLSRFMFAQPIALMIGSALSGWILSLNGTLGIAGWKWLFILEGIPSVLLGIFTLWYLTDKPAHASWLEPHEREWLQAEIEKEHKKVESVRKYSFWEALTHPKVLMLGLVYVSTALCNYGTNMFLPQIVKTLGNYSSTEIGLISAIPYVCAAIGMLAVGYSSDYFQERKWHLSGIMLLSGLGLFASTFVSTNAVLTIACLSLAAIGFFAMIPIFWILPSRFLTGTASAAGIALINSIGNLGGFVGPFGVGYVKDATGSFLPALQLLAIYMIAAAGAAFWISIQTEKMQEAETVADKSISS</sequence>
<dbReference type="PROSITE" id="PS50850">
    <property type="entry name" value="MFS"/>
    <property type="match status" value="1"/>
</dbReference>
<dbReference type="GO" id="GO:0005886">
    <property type="term" value="C:plasma membrane"/>
    <property type="evidence" value="ECO:0007669"/>
    <property type="project" value="UniProtKB-SubCell"/>
</dbReference>
<evidence type="ECO:0000313" key="8">
    <source>
        <dbReference type="EMBL" id="TCL36774.1"/>
    </source>
</evidence>
<dbReference type="Gene3D" id="1.20.1250.20">
    <property type="entry name" value="MFS general substrate transporter like domains"/>
    <property type="match status" value="2"/>
</dbReference>
<comment type="caution">
    <text evidence="8">The sequence shown here is derived from an EMBL/GenBank/DDBJ whole genome shotgun (WGS) entry which is preliminary data.</text>
</comment>
<dbReference type="SUPFAM" id="SSF103473">
    <property type="entry name" value="MFS general substrate transporter"/>
    <property type="match status" value="1"/>
</dbReference>
<dbReference type="CDD" id="cd17319">
    <property type="entry name" value="MFS_ExuT_GudP_like"/>
    <property type="match status" value="1"/>
</dbReference>
<evidence type="ECO:0000313" key="9">
    <source>
        <dbReference type="Proteomes" id="UP000295063"/>
    </source>
</evidence>
<evidence type="ECO:0000256" key="5">
    <source>
        <dbReference type="ARBA" id="ARBA00023136"/>
    </source>
</evidence>
<dbReference type="AlphaFoldDB" id="A0A4R1PWJ3"/>
<evidence type="ECO:0000256" key="1">
    <source>
        <dbReference type="ARBA" id="ARBA00004651"/>
    </source>
</evidence>
<feature type="transmembrane region" description="Helical" evidence="6">
    <location>
        <begin position="398"/>
        <end position="420"/>
    </location>
</feature>
<evidence type="ECO:0000256" key="3">
    <source>
        <dbReference type="ARBA" id="ARBA00022692"/>
    </source>
</evidence>
<feature type="transmembrane region" description="Helical" evidence="6">
    <location>
        <begin position="244"/>
        <end position="261"/>
    </location>
</feature>
<proteinExistence type="predicted"/>
<dbReference type="OrthoDB" id="9773404at2"/>
<feature type="transmembrane region" description="Helical" evidence="6">
    <location>
        <begin position="369"/>
        <end position="392"/>
    </location>
</feature>
<dbReference type="PANTHER" id="PTHR43791">
    <property type="entry name" value="PERMEASE-RELATED"/>
    <property type="match status" value="1"/>
</dbReference>